<protein>
    <submittedName>
        <fullName evidence="2">Uncharacterized protein</fullName>
    </submittedName>
</protein>
<organism evidence="2 3">
    <name type="scientific">Eleusine coracana subsp. coracana</name>
    <dbReference type="NCBI Taxonomy" id="191504"/>
    <lineage>
        <taxon>Eukaryota</taxon>
        <taxon>Viridiplantae</taxon>
        <taxon>Streptophyta</taxon>
        <taxon>Embryophyta</taxon>
        <taxon>Tracheophyta</taxon>
        <taxon>Spermatophyta</taxon>
        <taxon>Magnoliopsida</taxon>
        <taxon>Liliopsida</taxon>
        <taxon>Poales</taxon>
        <taxon>Poaceae</taxon>
        <taxon>PACMAD clade</taxon>
        <taxon>Chloridoideae</taxon>
        <taxon>Cynodonteae</taxon>
        <taxon>Eleusininae</taxon>
        <taxon>Eleusine</taxon>
    </lineage>
</organism>
<evidence type="ECO:0000256" key="1">
    <source>
        <dbReference type="SAM" id="MobiDB-lite"/>
    </source>
</evidence>
<dbReference type="AlphaFoldDB" id="A0AAV5C9C6"/>
<reference evidence="2" key="1">
    <citation type="journal article" date="2018" name="DNA Res.">
        <title>Multiple hybrid de novo genome assembly of finger millet, an orphan allotetraploid crop.</title>
        <authorList>
            <person name="Hatakeyama M."/>
            <person name="Aluri S."/>
            <person name="Balachadran M.T."/>
            <person name="Sivarajan S.R."/>
            <person name="Patrignani A."/>
            <person name="Gruter S."/>
            <person name="Poveda L."/>
            <person name="Shimizu-Inatsugi R."/>
            <person name="Baeten J."/>
            <person name="Francoijs K.J."/>
            <person name="Nataraja K.N."/>
            <person name="Reddy Y.A.N."/>
            <person name="Phadnis S."/>
            <person name="Ravikumar R.L."/>
            <person name="Schlapbach R."/>
            <person name="Sreeman S.M."/>
            <person name="Shimizu K.K."/>
        </authorList>
    </citation>
    <scope>NUCLEOTIDE SEQUENCE</scope>
</reference>
<proteinExistence type="predicted"/>
<reference evidence="2" key="2">
    <citation type="submission" date="2021-12" db="EMBL/GenBank/DDBJ databases">
        <title>Resequencing data analysis of finger millet.</title>
        <authorList>
            <person name="Hatakeyama M."/>
            <person name="Aluri S."/>
            <person name="Balachadran M.T."/>
            <person name="Sivarajan S.R."/>
            <person name="Poveda L."/>
            <person name="Shimizu-Inatsugi R."/>
            <person name="Schlapbach R."/>
            <person name="Sreeman S.M."/>
            <person name="Shimizu K.K."/>
        </authorList>
    </citation>
    <scope>NUCLEOTIDE SEQUENCE</scope>
</reference>
<feature type="compositionally biased region" description="Acidic residues" evidence="1">
    <location>
        <begin position="64"/>
        <end position="91"/>
    </location>
</feature>
<feature type="region of interest" description="Disordered" evidence="1">
    <location>
        <begin position="46"/>
        <end position="158"/>
    </location>
</feature>
<feature type="compositionally biased region" description="Basic and acidic residues" evidence="1">
    <location>
        <begin position="196"/>
        <end position="206"/>
    </location>
</feature>
<feature type="compositionally biased region" description="Acidic residues" evidence="1">
    <location>
        <begin position="101"/>
        <end position="112"/>
    </location>
</feature>
<gene>
    <name evidence="2" type="primary">ga11344</name>
    <name evidence="2" type="ORF">PR202_ga11344</name>
</gene>
<evidence type="ECO:0000313" key="3">
    <source>
        <dbReference type="Proteomes" id="UP001054889"/>
    </source>
</evidence>
<feature type="compositionally biased region" description="Acidic residues" evidence="1">
    <location>
        <begin position="123"/>
        <end position="143"/>
    </location>
</feature>
<accession>A0AAV5C9C6</accession>
<dbReference type="EMBL" id="BQKI01000005">
    <property type="protein sequence ID" value="GJM94674.1"/>
    <property type="molecule type" value="Genomic_DNA"/>
</dbReference>
<keyword evidence="3" id="KW-1185">Reference proteome</keyword>
<feature type="compositionally biased region" description="Low complexity" evidence="1">
    <location>
        <begin position="53"/>
        <end position="63"/>
    </location>
</feature>
<feature type="region of interest" description="Disordered" evidence="1">
    <location>
        <begin position="187"/>
        <end position="231"/>
    </location>
</feature>
<dbReference type="Proteomes" id="UP001054889">
    <property type="component" value="Unassembled WGS sequence"/>
</dbReference>
<evidence type="ECO:0000313" key="2">
    <source>
        <dbReference type="EMBL" id="GJM94674.1"/>
    </source>
</evidence>
<name>A0AAV5C9C6_ELECO</name>
<sequence length="231" mass="24555">MPALNHRATGSFALLAPLDYRRLRFHVVLRSCVAFPHVLLHQEARHGGGGVGNAAAAAATTEATAEEDNEGNGEPDGDEAVGEELLEDEDSLSAGEHWESDGEEVEADDEESLVYCEDSGSGGDEESMEEEEEEDDDDGDEGSPEPISPAPSLPHARAGGTVVEDVMVADADALECGVCFLPLKPPIFQSGSANSKEMEERSKRQTADSPSSEEELILGEQRIAVDGKFTT</sequence>
<comment type="caution">
    <text evidence="2">The sequence shown here is derived from an EMBL/GenBank/DDBJ whole genome shotgun (WGS) entry which is preliminary data.</text>
</comment>